<name>A0A8S5M179_9CAUD</name>
<proteinExistence type="predicted"/>
<organism evidence="1">
    <name type="scientific">Siphoviridae sp. ctX926</name>
    <dbReference type="NCBI Taxonomy" id="2826366"/>
    <lineage>
        <taxon>Viruses</taxon>
        <taxon>Duplodnaviria</taxon>
        <taxon>Heunggongvirae</taxon>
        <taxon>Uroviricota</taxon>
        <taxon>Caudoviricetes</taxon>
    </lineage>
</organism>
<protein>
    <submittedName>
        <fullName evidence="1">Uncharacterized protein</fullName>
    </submittedName>
</protein>
<sequence length="122" mass="13560">MRLLQRRRMMMEEIGGGGMIRGSFTPETNLTEYSIELERECKNFILQKNTTNLGYGIRTILGITHIDGFWESAIGTNTAGTSPAGNVDTNCIEFSGRTVIVKGSSSSQPGYLVPEQYNYIAW</sequence>
<reference evidence="1" key="1">
    <citation type="journal article" date="2021" name="Proc. Natl. Acad. Sci. U.S.A.">
        <title>A Catalog of Tens of Thousands of Viruses from Human Metagenomes Reveals Hidden Associations with Chronic Diseases.</title>
        <authorList>
            <person name="Tisza M.J."/>
            <person name="Buck C.B."/>
        </authorList>
    </citation>
    <scope>NUCLEOTIDE SEQUENCE</scope>
    <source>
        <strain evidence="1">CtX926</strain>
    </source>
</reference>
<dbReference type="EMBL" id="BK014793">
    <property type="protein sequence ID" value="DAD75986.1"/>
    <property type="molecule type" value="Genomic_DNA"/>
</dbReference>
<evidence type="ECO:0000313" key="1">
    <source>
        <dbReference type="EMBL" id="DAD75986.1"/>
    </source>
</evidence>
<accession>A0A8S5M179</accession>